<dbReference type="EMBL" id="JACASE010000014">
    <property type="protein sequence ID" value="KAF6410809.1"/>
    <property type="molecule type" value="Genomic_DNA"/>
</dbReference>
<evidence type="ECO:0000313" key="1">
    <source>
        <dbReference type="EMBL" id="KAF6410809.1"/>
    </source>
</evidence>
<dbReference type="Proteomes" id="UP000593571">
    <property type="component" value="Unassembled WGS sequence"/>
</dbReference>
<proteinExistence type="predicted"/>
<protein>
    <submittedName>
        <fullName evidence="1">Uncharacterized protein</fullName>
    </submittedName>
</protein>
<name>A0A7J8CJ48_ROUAE</name>
<keyword evidence="2" id="KW-1185">Reference proteome</keyword>
<gene>
    <name evidence="1" type="ORF">HJG63_009246</name>
</gene>
<accession>A0A7J8CJ48</accession>
<sequence length="146" mass="15491">MNSAPRFSRAVLCSLSLSPPSLPQPHPVSRPPCVLISESVVYVGSSTPNATAPTFRGPRELPLQSWAQLLKSRHSPNVARFCLRVRSPAGSPAVLGMAFAAVSPVAQSPGKGPARRSGAVFLLCHVVWDRLSLFVLDDIGVPENNG</sequence>
<reference evidence="1 2" key="1">
    <citation type="journal article" date="2020" name="Nature">
        <title>Six reference-quality genomes reveal evolution of bat adaptations.</title>
        <authorList>
            <person name="Jebb D."/>
            <person name="Huang Z."/>
            <person name="Pippel M."/>
            <person name="Hughes G.M."/>
            <person name="Lavrichenko K."/>
            <person name="Devanna P."/>
            <person name="Winkler S."/>
            <person name="Jermiin L.S."/>
            <person name="Skirmuntt E.C."/>
            <person name="Katzourakis A."/>
            <person name="Burkitt-Gray L."/>
            <person name="Ray D.A."/>
            <person name="Sullivan K.A.M."/>
            <person name="Roscito J.G."/>
            <person name="Kirilenko B.M."/>
            <person name="Davalos L.M."/>
            <person name="Corthals A.P."/>
            <person name="Power M.L."/>
            <person name="Jones G."/>
            <person name="Ransome R.D."/>
            <person name="Dechmann D.K.N."/>
            <person name="Locatelli A.G."/>
            <person name="Puechmaille S.J."/>
            <person name="Fedrigo O."/>
            <person name="Jarvis E.D."/>
            <person name="Hiller M."/>
            <person name="Vernes S.C."/>
            <person name="Myers E.W."/>
            <person name="Teeling E.C."/>
        </authorList>
    </citation>
    <scope>NUCLEOTIDE SEQUENCE [LARGE SCALE GENOMIC DNA]</scope>
    <source>
        <strain evidence="1">MRouAeg1</strain>
        <tissue evidence="1">Muscle</tissue>
    </source>
</reference>
<evidence type="ECO:0000313" key="2">
    <source>
        <dbReference type="Proteomes" id="UP000593571"/>
    </source>
</evidence>
<dbReference type="AlphaFoldDB" id="A0A7J8CJ48"/>
<organism evidence="1 2">
    <name type="scientific">Rousettus aegyptiacus</name>
    <name type="common">Egyptian fruit bat</name>
    <name type="synonym">Pteropus aegyptiacus</name>
    <dbReference type="NCBI Taxonomy" id="9407"/>
    <lineage>
        <taxon>Eukaryota</taxon>
        <taxon>Metazoa</taxon>
        <taxon>Chordata</taxon>
        <taxon>Craniata</taxon>
        <taxon>Vertebrata</taxon>
        <taxon>Euteleostomi</taxon>
        <taxon>Mammalia</taxon>
        <taxon>Eutheria</taxon>
        <taxon>Laurasiatheria</taxon>
        <taxon>Chiroptera</taxon>
        <taxon>Yinpterochiroptera</taxon>
        <taxon>Pteropodoidea</taxon>
        <taxon>Pteropodidae</taxon>
        <taxon>Rousettinae</taxon>
        <taxon>Rousettus</taxon>
    </lineage>
</organism>
<comment type="caution">
    <text evidence="1">The sequence shown here is derived from an EMBL/GenBank/DDBJ whole genome shotgun (WGS) entry which is preliminary data.</text>
</comment>